<proteinExistence type="predicted"/>
<sequence>MQSLLNWRNGTYCNIAILAAGRPTQDWKKPSKTAKHRKQEVRSKDVPKVTMRLRACAKLKILPRDVRGLKYGGNVSNIYAIMRQ</sequence>
<name>A0A6H5GPV3_9HEMI</name>
<evidence type="ECO:0000256" key="1">
    <source>
        <dbReference type="SAM" id="MobiDB-lite"/>
    </source>
</evidence>
<dbReference type="EMBL" id="CADCXU010013915">
    <property type="protein sequence ID" value="CAB0003819.1"/>
    <property type="molecule type" value="Genomic_DNA"/>
</dbReference>
<accession>A0A6H5GPV3</accession>
<organism evidence="2 3">
    <name type="scientific">Nesidiocoris tenuis</name>
    <dbReference type="NCBI Taxonomy" id="355587"/>
    <lineage>
        <taxon>Eukaryota</taxon>
        <taxon>Metazoa</taxon>
        <taxon>Ecdysozoa</taxon>
        <taxon>Arthropoda</taxon>
        <taxon>Hexapoda</taxon>
        <taxon>Insecta</taxon>
        <taxon>Pterygota</taxon>
        <taxon>Neoptera</taxon>
        <taxon>Paraneoptera</taxon>
        <taxon>Hemiptera</taxon>
        <taxon>Heteroptera</taxon>
        <taxon>Panheteroptera</taxon>
        <taxon>Cimicomorpha</taxon>
        <taxon>Miridae</taxon>
        <taxon>Dicyphina</taxon>
        <taxon>Nesidiocoris</taxon>
    </lineage>
</organism>
<dbReference type="AlphaFoldDB" id="A0A6H5GPV3"/>
<dbReference type="Proteomes" id="UP000479000">
    <property type="component" value="Unassembled WGS sequence"/>
</dbReference>
<evidence type="ECO:0000313" key="2">
    <source>
        <dbReference type="EMBL" id="CAB0003819.1"/>
    </source>
</evidence>
<evidence type="ECO:0000313" key="3">
    <source>
        <dbReference type="Proteomes" id="UP000479000"/>
    </source>
</evidence>
<feature type="region of interest" description="Disordered" evidence="1">
    <location>
        <begin position="26"/>
        <end position="45"/>
    </location>
</feature>
<reference evidence="2 3" key="1">
    <citation type="submission" date="2020-02" db="EMBL/GenBank/DDBJ databases">
        <authorList>
            <person name="Ferguson B K."/>
        </authorList>
    </citation>
    <scope>NUCLEOTIDE SEQUENCE [LARGE SCALE GENOMIC DNA]</scope>
</reference>
<protein>
    <submittedName>
        <fullName evidence="2">Uncharacterized protein</fullName>
    </submittedName>
</protein>
<feature type="compositionally biased region" description="Basic residues" evidence="1">
    <location>
        <begin position="30"/>
        <end position="39"/>
    </location>
</feature>
<feature type="non-terminal residue" evidence="2">
    <location>
        <position position="84"/>
    </location>
</feature>
<keyword evidence="3" id="KW-1185">Reference proteome</keyword>
<gene>
    <name evidence="2" type="ORF">NTEN_LOCUS9296</name>
</gene>